<dbReference type="EMBL" id="UINC01093270">
    <property type="protein sequence ID" value="SVC47559.1"/>
    <property type="molecule type" value="Genomic_DNA"/>
</dbReference>
<feature type="domain" description="CusB-like beta-barrel" evidence="1">
    <location>
        <begin position="203"/>
        <end position="275"/>
    </location>
</feature>
<dbReference type="InterPro" id="IPR058792">
    <property type="entry name" value="Beta-barrel_RND_2"/>
</dbReference>
<name>A0A382MFA6_9ZZZZ</name>
<dbReference type="SUPFAM" id="SSF111369">
    <property type="entry name" value="HlyD-like secretion proteins"/>
    <property type="match status" value="1"/>
</dbReference>
<dbReference type="GO" id="GO:1990281">
    <property type="term" value="C:efflux pump complex"/>
    <property type="evidence" value="ECO:0007669"/>
    <property type="project" value="TreeGrafter"/>
</dbReference>
<protein>
    <recommendedName>
        <fullName evidence="1">CusB-like beta-barrel domain-containing protein</fullName>
    </recommendedName>
</protein>
<dbReference type="PROSITE" id="PS51257">
    <property type="entry name" value="PROKAR_LIPOPROTEIN"/>
    <property type="match status" value="1"/>
</dbReference>
<proteinExistence type="predicted"/>
<accession>A0A382MFA6</accession>
<dbReference type="PANTHER" id="PTHR30469">
    <property type="entry name" value="MULTIDRUG RESISTANCE PROTEIN MDTA"/>
    <property type="match status" value="1"/>
</dbReference>
<evidence type="ECO:0000259" key="1">
    <source>
        <dbReference type="Pfam" id="PF25954"/>
    </source>
</evidence>
<gene>
    <name evidence="2" type="ORF">METZ01_LOCUS300413</name>
</gene>
<evidence type="ECO:0000313" key="2">
    <source>
        <dbReference type="EMBL" id="SVC47559.1"/>
    </source>
</evidence>
<dbReference type="NCBIfam" id="TIGR01730">
    <property type="entry name" value="RND_mfp"/>
    <property type="match status" value="1"/>
</dbReference>
<dbReference type="GO" id="GO:0015562">
    <property type="term" value="F:efflux transmembrane transporter activity"/>
    <property type="evidence" value="ECO:0007669"/>
    <property type="project" value="TreeGrafter"/>
</dbReference>
<dbReference type="AlphaFoldDB" id="A0A382MFA6"/>
<sequence>MNARLIPHLLLATALVVGCEDDGPNIDVESSIPVRVEPVGRRPIAEYINATGTLRAAAEAGLACLQTGSYQLQTNPRTGVPFVMGDAVEEGELIVRFANPEFENQVSIDSKRLQNTVSQREYDKQKALFQKGGITLRELTDAERIAIDARYGFDNARLQLARLEVRVPFDGVLVDLPRFNHGQWLETGTALGQVMDYAELYAEISLPGVEIDRVHPGQEVLVTHYGSAAVDTLTGEVGQVSPVLDRDSRMFKATLVIANNSLRMRPGMFAKMDLVVASKDSALVISKDVVIDRDHAKIAFVVEKGIALERTLEIGLSNRLEIEVLSGLEAEERLVVEGFETLRNRSKVRTGK</sequence>
<reference evidence="2" key="1">
    <citation type="submission" date="2018-05" db="EMBL/GenBank/DDBJ databases">
        <authorList>
            <person name="Lanie J.A."/>
            <person name="Ng W.-L."/>
            <person name="Kazmierczak K.M."/>
            <person name="Andrzejewski T.M."/>
            <person name="Davidsen T.M."/>
            <person name="Wayne K.J."/>
            <person name="Tettelin H."/>
            <person name="Glass J.I."/>
            <person name="Rusch D."/>
            <person name="Podicherti R."/>
            <person name="Tsui H.-C.T."/>
            <person name="Winkler M.E."/>
        </authorList>
    </citation>
    <scope>NUCLEOTIDE SEQUENCE</scope>
</reference>
<dbReference type="Pfam" id="PF25954">
    <property type="entry name" value="Beta-barrel_RND_2"/>
    <property type="match status" value="1"/>
</dbReference>
<dbReference type="InterPro" id="IPR006143">
    <property type="entry name" value="RND_pump_MFP"/>
</dbReference>
<organism evidence="2">
    <name type="scientific">marine metagenome</name>
    <dbReference type="NCBI Taxonomy" id="408172"/>
    <lineage>
        <taxon>unclassified sequences</taxon>
        <taxon>metagenomes</taxon>
        <taxon>ecological metagenomes</taxon>
    </lineage>
</organism>
<dbReference type="Gene3D" id="2.40.420.20">
    <property type="match status" value="1"/>
</dbReference>
<dbReference type="Gene3D" id="2.40.30.170">
    <property type="match status" value="1"/>
</dbReference>